<dbReference type="GO" id="GO:0016747">
    <property type="term" value="F:acyltransferase activity, transferring groups other than amino-acyl groups"/>
    <property type="evidence" value="ECO:0007669"/>
    <property type="project" value="UniProtKB-ARBA"/>
</dbReference>
<sequence length="464" mass="50235">MRSRVRILAVTHVLPAPDHQTAIWSPPDALSDDGHVKLSFVDALFVNRVPMQRLFFYEGPDSSLATVLTVFQPLAGKLTHRASTGDVVVDCSPAAVSPGIRFVEAEYAGSIDDMRRLSVGDEHHTEALMLLGPELNAGRLPAPVLAVQVTRPAIGAARADVVVGVSIHHAVADGHSVWQFMRAWSAASRDPASDSDLVPPPPPTWDRTAIPYPKAEEVALKFLRTVAPVLPVARSLSLYTPVDQRRRSFLLRADDIRSLKQSILTQSQAISRHLGTFPSTYVAVSSLVWTSIVRAKSLNDPAGGDAYFLVPVDLRRRLGPAPAVDERYFGNCVAPCFARAAVRHLRDGGAGLGHAAAAISDAVRAQLKDPLGGADHWLEDFLAVPKERLTFTGSSNRFMAYETDFGWGARSRVELVSLFTRELVLLLGAEDGGVQVTVALDHAHMEGFAANFMQVSRRGDGAKN</sequence>
<dbReference type="EMBL" id="CAJGYO010000379">
    <property type="protein sequence ID" value="CAD6342052.1"/>
    <property type="molecule type" value="Genomic_DNA"/>
</dbReference>
<dbReference type="Proteomes" id="UP000604825">
    <property type="component" value="Unassembled WGS sequence"/>
</dbReference>
<dbReference type="Pfam" id="PF02458">
    <property type="entry name" value="Transferase"/>
    <property type="match status" value="1"/>
</dbReference>
<keyword evidence="1" id="KW-0808">Transferase</keyword>
<evidence type="ECO:0000256" key="2">
    <source>
        <dbReference type="ARBA" id="ARBA00023315"/>
    </source>
</evidence>
<dbReference type="PANTHER" id="PTHR31625">
    <property type="match status" value="1"/>
</dbReference>
<dbReference type="Gene3D" id="3.30.559.10">
    <property type="entry name" value="Chloramphenicol acetyltransferase-like domain"/>
    <property type="match status" value="2"/>
</dbReference>
<evidence type="ECO:0000313" key="4">
    <source>
        <dbReference type="Proteomes" id="UP000604825"/>
    </source>
</evidence>
<dbReference type="InterPro" id="IPR023213">
    <property type="entry name" value="CAT-like_dom_sf"/>
</dbReference>
<organism evidence="3 4">
    <name type="scientific">Miscanthus lutarioriparius</name>
    <dbReference type="NCBI Taxonomy" id="422564"/>
    <lineage>
        <taxon>Eukaryota</taxon>
        <taxon>Viridiplantae</taxon>
        <taxon>Streptophyta</taxon>
        <taxon>Embryophyta</taxon>
        <taxon>Tracheophyta</taxon>
        <taxon>Spermatophyta</taxon>
        <taxon>Magnoliopsida</taxon>
        <taxon>Liliopsida</taxon>
        <taxon>Poales</taxon>
        <taxon>Poaceae</taxon>
        <taxon>PACMAD clade</taxon>
        <taxon>Panicoideae</taxon>
        <taxon>Andropogonodae</taxon>
        <taxon>Andropogoneae</taxon>
        <taxon>Saccharinae</taxon>
        <taxon>Miscanthus</taxon>
    </lineage>
</organism>
<comment type="caution">
    <text evidence="3">The sequence shown here is derived from an EMBL/GenBank/DDBJ whole genome shotgun (WGS) entry which is preliminary data.</text>
</comment>
<keyword evidence="4" id="KW-1185">Reference proteome</keyword>
<dbReference type="AlphaFoldDB" id="A0A811SN98"/>
<name>A0A811SN98_9POAL</name>
<dbReference type="InterPro" id="IPR051504">
    <property type="entry name" value="Plant_metabolite_acyltrans"/>
</dbReference>
<proteinExistence type="predicted"/>
<keyword evidence="2" id="KW-0012">Acyltransferase</keyword>
<evidence type="ECO:0000256" key="1">
    <source>
        <dbReference type="ARBA" id="ARBA00022679"/>
    </source>
</evidence>
<dbReference type="OrthoDB" id="679112at2759"/>
<gene>
    <name evidence="3" type="ORF">NCGR_LOCUS66150</name>
</gene>
<reference evidence="3" key="1">
    <citation type="submission" date="2020-10" db="EMBL/GenBank/DDBJ databases">
        <authorList>
            <person name="Han B."/>
            <person name="Lu T."/>
            <person name="Zhao Q."/>
            <person name="Huang X."/>
            <person name="Zhao Y."/>
        </authorList>
    </citation>
    <scope>NUCLEOTIDE SEQUENCE</scope>
</reference>
<accession>A0A811SN98</accession>
<protein>
    <submittedName>
        <fullName evidence="3">Uncharacterized protein</fullName>
    </submittedName>
</protein>
<evidence type="ECO:0000313" key="3">
    <source>
        <dbReference type="EMBL" id="CAD6342052.1"/>
    </source>
</evidence>
<dbReference type="SUPFAM" id="SSF52777">
    <property type="entry name" value="CoA-dependent acyltransferases"/>
    <property type="match status" value="1"/>
</dbReference>